<comment type="caution">
    <text evidence="1">The sequence shown here is derived from an EMBL/GenBank/DDBJ whole genome shotgun (WGS) entry which is preliminary data.</text>
</comment>
<protein>
    <recommendedName>
        <fullName evidence="3">F-box domain-containing protein</fullName>
    </recommendedName>
</protein>
<dbReference type="AlphaFoldDB" id="A0A2Z6Q5U1"/>
<gene>
    <name evidence="1" type="ORF">RclHR1_11970003</name>
</gene>
<evidence type="ECO:0008006" key="3">
    <source>
        <dbReference type="Google" id="ProtNLM"/>
    </source>
</evidence>
<dbReference type="Gene3D" id="3.80.10.10">
    <property type="entry name" value="Ribonuclease Inhibitor"/>
    <property type="match status" value="1"/>
</dbReference>
<dbReference type="EMBL" id="BEXD01000221">
    <property type="protein sequence ID" value="GBB85427.1"/>
    <property type="molecule type" value="Genomic_DNA"/>
</dbReference>
<evidence type="ECO:0000313" key="2">
    <source>
        <dbReference type="Proteomes" id="UP000247702"/>
    </source>
</evidence>
<proteinExistence type="predicted"/>
<evidence type="ECO:0000313" key="1">
    <source>
        <dbReference type="EMBL" id="GBB85427.1"/>
    </source>
</evidence>
<keyword evidence="2" id="KW-1185">Reference proteome</keyword>
<dbReference type="Proteomes" id="UP000247702">
    <property type="component" value="Unassembled WGS sequence"/>
</dbReference>
<name>A0A2Z6Q5U1_9GLOM</name>
<dbReference type="InterPro" id="IPR032675">
    <property type="entry name" value="LRR_dom_sf"/>
</dbReference>
<dbReference type="SUPFAM" id="SSF52047">
    <property type="entry name" value="RNI-like"/>
    <property type="match status" value="1"/>
</dbReference>
<reference evidence="1 2" key="1">
    <citation type="submission" date="2017-11" db="EMBL/GenBank/DDBJ databases">
        <title>The genome of Rhizophagus clarus HR1 reveals common genetic basis of auxotrophy among arbuscular mycorrhizal fungi.</title>
        <authorList>
            <person name="Kobayashi Y."/>
        </authorList>
    </citation>
    <scope>NUCLEOTIDE SEQUENCE [LARGE SCALE GENOMIC DNA]</scope>
    <source>
        <strain evidence="1 2">HR1</strain>
    </source>
</reference>
<organism evidence="1 2">
    <name type="scientific">Rhizophagus clarus</name>
    <dbReference type="NCBI Taxonomy" id="94130"/>
    <lineage>
        <taxon>Eukaryota</taxon>
        <taxon>Fungi</taxon>
        <taxon>Fungi incertae sedis</taxon>
        <taxon>Mucoromycota</taxon>
        <taxon>Glomeromycotina</taxon>
        <taxon>Glomeromycetes</taxon>
        <taxon>Glomerales</taxon>
        <taxon>Glomeraceae</taxon>
        <taxon>Rhizophagus</taxon>
    </lineage>
</organism>
<sequence>MLFKLNNDIIYLLFKGLQDDKRILYSCLTVDKTWCKTIIPILWKEPWSRINLNKRKVLLNISKVIISHLSDESRDNLKRQGVDFFISHHEKPLFNYIRFFRHLDLNSLNIIIQNIAFDIKKSAFSIVRKEIFNLFINENTRFTHLYIPYQFNYQIHHIPGAKLCFSKLEFLSCSTRINDEVLIGLIEICNSVKELELNIDMNNNNYEIVKLIKAIKRLYNIRFIANGYKYDEPFYKILEGSLIKHANSIQYFNSTRPPYPKIISYFVNLSRLELGVNCNNMMSWNCFDNITLPFLQVLKVRSVPVKVLTDLIKNTRGHLTKIKIDYIMHDEINNKSIIQAIYENCPNLEYLKLLIRNNNIFELENLLINCQYLSKLYIIINNNRFNWNYLFEVLTKSSPTSLFNFKFCFLWPPQLISLK</sequence>
<accession>A0A2Z6Q5U1</accession>